<evidence type="ECO:0000256" key="4">
    <source>
        <dbReference type="ARBA" id="ARBA00022692"/>
    </source>
</evidence>
<dbReference type="RefSeq" id="WP_133900857.1">
    <property type="nucleotide sequence ID" value="NZ_SOCP01000001.1"/>
</dbReference>
<feature type="domain" description="ABC transmembrane type-1" evidence="9">
    <location>
        <begin position="125"/>
        <end position="341"/>
    </location>
</feature>
<dbReference type="InterPro" id="IPR035906">
    <property type="entry name" value="MetI-like_sf"/>
</dbReference>
<evidence type="ECO:0000259" key="9">
    <source>
        <dbReference type="PROSITE" id="PS50928"/>
    </source>
</evidence>
<dbReference type="AlphaFoldDB" id="A0A4R7W4I5"/>
<evidence type="ECO:0000313" key="10">
    <source>
        <dbReference type="EMBL" id="TDV57613.1"/>
    </source>
</evidence>
<dbReference type="SUPFAM" id="SSF161098">
    <property type="entry name" value="MetI-like"/>
    <property type="match status" value="1"/>
</dbReference>
<sequence>MDLRARSTSDQQTPRGNVTAPAGRDPRTRSLGGRPVSTEAPPARRSTSRTAAPPGDRRRRSFWPYLLIAPTLLATAYLLVYPLLRNVAMSFQHFGMAQLIRGGAGFAGFANYTAVLSDAEFWSVARRTLAFTAVNVVLIMAASTFVALLVVRLGRVMRLAVLGGLVLTWATPMIAATTVFQWMFQSRLGVVNWVLVSLGFEQFRDHTWFADGPQTFAILVVLIMWQSVPFAALTLYAAMTTVPHELYEAARIDGAGGLRSFRSITFPVLRPMFGLVTCLEVIWVGKAFVQIWVISEGGPGRATTTLPVYAYQVAQSLHRYDLGAVVSMLMVLLLMLALLFYFRHMYREEAAA</sequence>
<keyword evidence="6 7" id="KW-0472">Membrane</keyword>
<feature type="transmembrane region" description="Helical" evidence="7">
    <location>
        <begin position="272"/>
        <end position="294"/>
    </location>
</feature>
<comment type="caution">
    <text evidence="10">The sequence shown here is derived from an EMBL/GenBank/DDBJ whole genome shotgun (WGS) entry which is preliminary data.</text>
</comment>
<dbReference type="CDD" id="cd06261">
    <property type="entry name" value="TM_PBP2"/>
    <property type="match status" value="1"/>
</dbReference>
<dbReference type="InterPro" id="IPR000515">
    <property type="entry name" value="MetI-like"/>
</dbReference>
<comment type="subcellular location">
    <subcellularLocation>
        <location evidence="1 7">Cell membrane</location>
        <topology evidence="1 7">Multi-pass membrane protein</topology>
    </subcellularLocation>
</comment>
<dbReference type="GO" id="GO:0005886">
    <property type="term" value="C:plasma membrane"/>
    <property type="evidence" value="ECO:0007669"/>
    <property type="project" value="UniProtKB-SubCell"/>
</dbReference>
<feature type="region of interest" description="Disordered" evidence="8">
    <location>
        <begin position="1"/>
        <end position="56"/>
    </location>
</feature>
<evidence type="ECO:0000313" key="11">
    <source>
        <dbReference type="Proteomes" id="UP000294927"/>
    </source>
</evidence>
<evidence type="ECO:0000256" key="2">
    <source>
        <dbReference type="ARBA" id="ARBA00022448"/>
    </source>
</evidence>
<evidence type="ECO:0000256" key="1">
    <source>
        <dbReference type="ARBA" id="ARBA00004651"/>
    </source>
</evidence>
<gene>
    <name evidence="10" type="ORF">CLV71_101486</name>
</gene>
<evidence type="ECO:0000256" key="3">
    <source>
        <dbReference type="ARBA" id="ARBA00022475"/>
    </source>
</evidence>
<evidence type="ECO:0000256" key="6">
    <source>
        <dbReference type="ARBA" id="ARBA00023136"/>
    </source>
</evidence>
<keyword evidence="4 7" id="KW-0812">Transmembrane</keyword>
<organism evidence="10 11">
    <name type="scientific">Actinophytocola oryzae</name>
    <dbReference type="NCBI Taxonomy" id="502181"/>
    <lineage>
        <taxon>Bacteria</taxon>
        <taxon>Bacillati</taxon>
        <taxon>Actinomycetota</taxon>
        <taxon>Actinomycetes</taxon>
        <taxon>Pseudonocardiales</taxon>
        <taxon>Pseudonocardiaceae</taxon>
    </lineage>
</organism>
<keyword evidence="5 7" id="KW-1133">Transmembrane helix</keyword>
<protein>
    <submittedName>
        <fullName evidence="10">N,N'-diacetylchitobiose transport system permease protein</fullName>
    </submittedName>
</protein>
<keyword evidence="3" id="KW-1003">Cell membrane</keyword>
<dbReference type="Gene3D" id="1.10.3720.10">
    <property type="entry name" value="MetI-like"/>
    <property type="match status" value="1"/>
</dbReference>
<feature type="transmembrane region" description="Helical" evidence="7">
    <location>
        <begin position="216"/>
        <end position="238"/>
    </location>
</feature>
<comment type="similarity">
    <text evidence="7">Belongs to the binding-protein-dependent transport system permease family.</text>
</comment>
<dbReference type="PANTHER" id="PTHR43227">
    <property type="entry name" value="BLL4140 PROTEIN"/>
    <property type="match status" value="1"/>
</dbReference>
<accession>A0A4R7W4I5</accession>
<dbReference type="PANTHER" id="PTHR43227:SF8">
    <property type="entry name" value="DIACETYLCHITOBIOSE UPTAKE SYSTEM PERMEASE PROTEIN DASB"/>
    <property type="match status" value="1"/>
</dbReference>
<dbReference type="EMBL" id="SOCP01000001">
    <property type="protein sequence ID" value="TDV57613.1"/>
    <property type="molecule type" value="Genomic_DNA"/>
</dbReference>
<feature type="transmembrane region" description="Helical" evidence="7">
    <location>
        <begin position="129"/>
        <end position="152"/>
    </location>
</feature>
<dbReference type="InterPro" id="IPR050809">
    <property type="entry name" value="UgpAE/MalFG_permease"/>
</dbReference>
<evidence type="ECO:0000256" key="8">
    <source>
        <dbReference type="SAM" id="MobiDB-lite"/>
    </source>
</evidence>
<proteinExistence type="inferred from homology"/>
<keyword evidence="2 7" id="KW-0813">Transport</keyword>
<evidence type="ECO:0000256" key="5">
    <source>
        <dbReference type="ARBA" id="ARBA00022989"/>
    </source>
</evidence>
<evidence type="ECO:0000256" key="7">
    <source>
        <dbReference type="RuleBase" id="RU363032"/>
    </source>
</evidence>
<feature type="transmembrane region" description="Helical" evidence="7">
    <location>
        <begin position="322"/>
        <end position="342"/>
    </location>
</feature>
<reference evidence="10 11" key="1">
    <citation type="submission" date="2019-03" db="EMBL/GenBank/DDBJ databases">
        <title>Genomic Encyclopedia of Archaeal and Bacterial Type Strains, Phase II (KMG-II): from individual species to whole genera.</title>
        <authorList>
            <person name="Goeker M."/>
        </authorList>
    </citation>
    <scope>NUCLEOTIDE SEQUENCE [LARGE SCALE GENOMIC DNA]</scope>
    <source>
        <strain evidence="10 11">DSM 45499</strain>
    </source>
</reference>
<feature type="transmembrane region" description="Helical" evidence="7">
    <location>
        <begin position="62"/>
        <end position="84"/>
    </location>
</feature>
<dbReference type="GO" id="GO:0055085">
    <property type="term" value="P:transmembrane transport"/>
    <property type="evidence" value="ECO:0007669"/>
    <property type="project" value="InterPro"/>
</dbReference>
<dbReference type="Pfam" id="PF00528">
    <property type="entry name" value="BPD_transp_1"/>
    <property type="match status" value="1"/>
</dbReference>
<dbReference type="Proteomes" id="UP000294927">
    <property type="component" value="Unassembled WGS sequence"/>
</dbReference>
<dbReference type="OrthoDB" id="9804439at2"/>
<keyword evidence="11" id="KW-1185">Reference proteome</keyword>
<dbReference type="PROSITE" id="PS50928">
    <property type="entry name" value="ABC_TM1"/>
    <property type="match status" value="1"/>
</dbReference>
<feature type="transmembrane region" description="Helical" evidence="7">
    <location>
        <begin position="159"/>
        <end position="184"/>
    </location>
</feature>
<name>A0A4R7W4I5_9PSEU</name>